<dbReference type="Gene3D" id="3.30.1310.20">
    <property type="entry name" value="PRTase-like"/>
    <property type="match status" value="1"/>
</dbReference>
<keyword evidence="3" id="KW-1185">Reference proteome</keyword>
<evidence type="ECO:0000313" key="2">
    <source>
        <dbReference type="EMBL" id="GGF88552.1"/>
    </source>
</evidence>
<feature type="domain" description="Phosphoribosyltransferase" evidence="1">
    <location>
        <begin position="19"/>
        <end position="177"/>
    </location>
</feature>
<gene>
    <name evidence="2" type="ORF">GCM10010960_08010</name>
</gene>
<reference evidence="2" key="1">
    <citation type="journal article" date="2014" name="Int. J. Syst. Evol. Microbiol.">
        <title>Complete genome sequence of Corynebacterium casei LMG S-19264T (=DSM 44701T), isolated from a smear-ripened cheese.</title>
        <authorList>
            <consortium name="US DOE Joint Genome Institute (JGI-PGF)"/>
            <person name="Walter F."/>
            <person name="Albersmeier A."/>
            <person name="Kalinowski J."/>
            <person name="Ruckert C."/>
        </authorList>
    </citation>
    <scope>NUCLEOTIDE SEQUENCE</scope>
    <source>
        <strain evidence="2">CGMCC 1.12726</strain>
    </source>
</reference>
<dbReference type="Proteomes" id="UP000632858">
    <property type="component" value="Unassembled WGS sequence"/>
</dbReference>
<sequence length="206" mass="21731">MFRDRQDAAERLAGALAPYAGRHPLILAIPRGAVPMARILAERLGGEFDVVLVRKIGSPFNPEVAVGAVDEAGQVYVAPHAAAHGADAAYLDEEARVQRRLMAARRARYTPARAPIEPAGRTVIVVDDGLATGATMIAALRAVKARHPKELLGAVPVAAAESLAAVRAMGFTCVCLHTPEDFGSVGAYYRAFPQVDDDEVVALLSG</sequence>
<comment type="caution">
    <text evidence="2">The sequence shown here is derived from an EMBL/GenBank/DDBJ whole genome shotgun (WGS) entry which is preliminary data.</text>
</comment>
<dbReference type="Gene3D" id="3.40.50.2020">
    <property type="match status" value="1"/>
</dbReference>
<keyword evidence="2" id="KW-0328">Glycosyltransferase</keyword>
<dbReference type="InterPro" id="IPR029057">
    <property type="entry name" value="PRTase-like"/>
</dbReference>
<evidence type="ECO:0000313" key="3">
    <source>
        <dbReference type="Proteomes" id="UP000632858"/>
    </source>
</evidence>
<proteinExistence type="predicted"/>
<dbReference type="GO" id="GO:0016757">
    <property type="term" value="F:glycosyltransferase activity"/>
    <property type="evidence" value="ECO:0007669"/>
    <property type="project" value="UniProtKB-KW"/>
</dbReference>
<dbReference type="CDD" id="cd06223">
    <property type="entry name" value="PRTases_typeI"/>
    <property type="match status" value="1"/>
</dbReference>
<organism evidence="2 3">
    <name type="scientific">Arenimonas maotaiensis</name>
    <dbReference type="NCBI Taxonomy" id="1446479"/>
    <lineage>
        <taxon>Bacteria</taxon>
        <taxon>Pseudomonadati</taxon>
        <taxon>Pseudomonadota</taxon>
        <taxon>Gammaproteobacteria</taxon>
        <taxon>Lysobacterales</taxon>
        <taxon>Lysobacteraceae</taxon>
        <taxon>Arenimonas</taxon>
    </lineage>
</organism>
<name>A0A917FM03_9GAMM</name>
<dbReference type="AlphaFoldDB" id="A0A917FM03"/>
<dbReference type="RefSeq" id="WP_188448068.1">
    <property type="nucleotide sequence ID" value="NZ_BMFO01000002.1"/>
</dbReference>
<reference evidence="2" key="2">
    <citation type="submission" date="2020-09" db="EMBL/GenBank/DDBJ databases">
        <authorList>
            <person name="Sun Q."/>
            <person name="Zhou Y."/>
        </authorList>
    </citation>
    <scope>NUCLEOTIDE SEQUENCE</scope>
    <source>
        <strain evidence="2">CGMCC 1.12726</strain>
    </source>
</reference>
<dbReference type="InterPro" id="IPR000836">
    <property type="entry name" value="PRTase_dom"/>
</dbReference>
<keyword evidence="2" id="KW-0808">Transferase</keyword>
<accession>A0A917FM03</accession>
<evidence type="ECO:0000259" key="1">
    <source>
        <dbReference type="Pfam" id="PF00156"/>
    </source>
</evidence>
<protein>
    <submittedName>
        <fullName evidence="2">Phosphoribosyltransferase</fullName>
    </submittedName>
</protein>
<dbReference type="Pfam" id="PF00156">
    <property type="entry name" value="Pribosyltran"/>
    <property type="match status" value="1"/>
</dbReference>
<dbReference type="SUPFAM" id="SSF53271">
    <property type="entry name" value="PRTase-like"/>
    <property type="match status" value="1"/>
</dbReference>
<dbReference type="EMBL" id="BMFO01000002">
    <property type="protein sequence ID" value="GGF88552.1"/>
    <property type="molecule type" value="Genomic_DNA"/>
</dbReference>